<organism evidence="13 14">
    <name type="scientific">Flavobacterium profundi</name>
    <dbReference type="NCBI Taxonomy" id="1774945"/>
    <lineage>
        <taxon>Bacteria</taxon>
        <taxon>Pseudomonadati</taxon>
        <taxon>Bacteroidota</taxon>
        <taxon>Flavobacteriia</taxon>
        <taxon>Flavobacteriales</taxon>
        <taxon>Flavobacteriaceae</taxon>
        <taxon>Flavobacterium</taxon>
    </lineage>
</organism>
<dbReference type="Gene3D" id="1.25.40.10">
    <property type="entry name" value="Tetratricopeptide repeat domain"/>
    <property type="match status" value="1"/>
</dbReference>
<dbReference type="GO" id="GO:0016020">
    <property type="term" value="C:membrane"/>
    <property type="evidence" value="ECO:0007669"/>
    <property type="project" value="InterPro"/>
</dbReference>
<evidence type="ECO:0000256" key="10">
    <source>
        <dbReference type="SAM" id="Coils"/>
    </source>
</evidence>
<protein>
    <recommendedName>
        <fullName evidence="2">histidine kinase</fullName>
        <ecNumber evidence="2">2.7.13.3</ecNumber>
    </recommendedName>
</protein>
<dbReference type="EMBL" id="WQLW01000005">
    <property type="protein sequence ID" value="MVO09182.1"/>
    <property type="molecule type" value="Genomic_DNA"/>
</dbReference>
<evidence type="ECO:0000256" key="2">
    <source>
        <dbReference type="ARBA" id="ARBA00012438"/>
    </source>
</evidence>
<dbReference type="SUPFAM" id="SSF48452">
    <property type="entry name" value="TPR-like"/>
    <property type="match status" value="2"/>
</dbReference>
<evidence type="ECO:0000313" key="13">
    <source>
        <dbReference type="EMBL" id="MVO09182.1"/>
    </source>
</evidence>
<keyword evidence="7" id="KW-0067">ATP-binding</keyword>
<dbReference type="GO" id="GO:0005524">
    <property type="term" value="F:ATP binding"/>
    <property type="evidence" value="ECO:0007669"/>
    <property type="project" value="UniProtKB-KW"/>
</dbReference>
<feature type="repeat" description="TPR" evidence="9">
    <location>
        <begin position="163"/>
        <end position="196"/>
    </location>
</feature>
<evidence type="ECO:0000256" key="11">
    <source>
        <dbReference type="SAM" id="Phobius"/>
    </source>
</evidence>
<dbReference type="RefSeq" id="WP_140997567.1">
    <property type="nucleotide sequence ID" value="NZ_VDCZ01000005.1"/>
</dbReference>
<evidence type="ECO:0000256" key="5">
    <source>
        <dbReference type="ARBA" id="ARBA00022741"/>
    </source>
</evidence>
<dbReference type="Gene3D" id="3.30.565.10">
    <property type="entry name" value="Histidine kinase-like ATPase, C-terminal domain"/>
    <property type="match status" value="1"/>
</dbReference>
<keyword evidence="14" id="KW-1185">Reference proteome</keyword>
<feature type="domain" description="Histidine kinase" evidence="12">
    <location>
        <begin position="412"/>
        <end position="602"/>
    </location>
</feature>
<dbReference type="InterPro" id="IPR011712">
    <property type="entry name" value="Sig_transdc_His_kin_sub3_dim/P"/>
</dbReference>
<feature type="repeat" description="TPR" evidence="9">
    <location>
        <begin position="123"/>
        <end position="156"/>
    </location>
</feature>
<dbReference type="PROSITE" id="PS50005">
    <property type="entry name" value="TPR"/>
    <property type="match status" value="2"/>
</dbReference>
<evidence type="ECO:0000256" key="1">
    <source>
        <dbReference type="ARBA" id="ARBA00000085"/>
    </source>
</evidence>
<dbReference type="SMART" id="SM00028">
    <property type="entry name" value="TPR"/>
    <property type="match status" value="4"/>
</dbReference>
<keyword evidence="6" id="KW-0418">Kinase</keyword>
<dbReference type="Pfam" id="PF13424">
    <property type="entry name" value="TPR_12"/>
    <property type="match status" value="2"/>
</dbReference>
<dbReference type="PROSITE" id="PS50109">
    <property type="entry name" value="HIS_KIN"/>
    <property type="match status" value="1"/>
</dbReference>
<dbReference type="GO" id="GO:0046983">
    <property type="term" value="F:protein dimerization activity"/>
    <property type="evidence" value="ECO:0007669"/>
    <property type="project" value="InterPro"/>
</dbReference>
<evidence type="ECO:0000256" key="8">
    <source>
        <dbReference type="ARBA" id="ARBA00023012"/>
    </source>
</evidence>
<keyword evidence="3" id="KW-0597">Phosphoprotein</keyword>
<dbReference type="InterPro" id="IPR005467">
    <property type="entry name" value="His_kinase_dom"/>
</dbReference>
<dbReference type="PANTHER" id="PTHR24421">
    <property type="entry name" value="NITRATE/NITRITE SENSOR PROTEIN NARX-RELATED"/>
    <property type="match status" value="1"/>
</dbReference>
<dbReference type="Proteomes" id="UP000431264">
    <property type="component" value="Unassembled WGS sequence"/>
</dbReference>
<dbReference type="SUPFAM" id="SSF55874">
    <property type="entry name" value="ATPase domain of HSP90 chaperone/DNA topoisomerase II/histidine kinase"/>
    <property type="match status" value="1"/>
</dbReference>
<feature type="coiled-coil region" evidence="10">
    <location>
        <begin position="325"/>
        <end position="352"/>
    </location>
</feature>
<keyword evidence="4" id="KW-0808">Transferase</keyword>
<keyword evidence="9" id="KW-0802">TPR repeat</keyword>
<keyword evidence="11" id="KW-0472">Membrane</keyword>
<evidence type="ECO:0000313" key="14">
    <source>
        <dbReference type="Proteomes" id="UP000431264"/>
    </source>
</evidence>
<dbReference type="CDD" id="cd16917">
    <property type="entry name" value="HATPase_UhpB-NarQ-NarX-like"/>
    <property type="match status" value="1"/>
</dbReference>
<reference evidence="14" key="1">
    <citation type="submission" date="2019-05" db="EMBL/GenBank/DDBJ databases">
        <title>Flavobacterium profundi sp. nov., isolated from a deep-sea seamount.</title>
        <authorList>
            <person name="Zhang D.-C."/>
        </authorList>
    </citation>
    <scope>NUCLEOTIDE SEQUENCE [LARGE SCALE GENOMIC DNA]</scope>
    <source>
        <strain evidence="14">TP390</strain>
    </source>
</reference>
<dbReference type="InterPro" id="IPR019734">
    <property type="entry name" value="TPR_rpt"/>
</dbReference>
<name>A0A6I4ILG3_9FLAO</name>
<dbReference type="OrthoDB" id="9778366at2"/>
<evidence type="ECO:0000256" key="3">
    <source>
        <dbReference type="ARBA" id="ARBA00022553"/>
    </source>
</evidence>
<keyword evidence="10" id="KW-0175">Coiled coil</keyword>
<dbReference type="EC" id="2.7.13.3" evidence="2"/>
<dbReference type="GO" id="GO:0000155">
    <property type="term" value="F:phosphorelay sensor kinase activity"/>
    <property type="evidence" value="ECO:0007669"/>
    <property type="project" value="InterPro"/>
</dbReference>
<dbReference type="InterPro" id="IPR003594">
    <property type="entry name" value="HATPase_dom"/>
</dbReference>
<keyword evidence="11" id="KW-1133">Transmembrane helix</keyword>
<comment type="catalytic activity">
    <reaction evidence="1">
        <text>ATP + protein L-histidine = ADP + protein N-phospho-L-histidine.</text>
        <dbReference type="EC" id="2.7.13.3"/>
    </reaction>
</comment>
<dbReference type="Pfam" id="PF07730">
    <property type="entry name" value="HisKA_3"/>
    <property type="match status" value="1"/>
</dbReference>
<keyword evidence="8" id="KW-0902">Two-component regulatory system</keyword>
<accession>A0A6I4ILG3</accession>
<feature type="transmembrane region" description="Helical" evidence="11">
    <location>
        <begin position="354"/>
        <end position="373"/>
    </location>
</feature>
<keyword evidence="5" id="KW-0547">Nucleotide-binding</keyword>
<keyword evidence="11" id="KW-0812">Transmembrane</keyword>
<sequence>MRLNNIIVIIGLMLLSLTTSAQKLSLVDSITQLVNNKKDYNQKIDFLQKNIKEIYATKFDETIALAQLGYNLANEKNDNINKGDFLRTIGLSLGKKGNIDSASVYYYRALQVLEPTKNTEKLGLLYDDMARMYRKLRQPNRALEFYEKALQLYEKEKNLEGIARINNESGVVFRDEGDYVEANKRFEKSLRIQQERKDSVGIGYALEFLGYNQLLIKDYKKSENYLLEALKIREKLNDDFATMLNYTALGEYYKEIKAFETSNNYFLKSNALAKRINFVDIQKYNYEQITDNYQAQGNYEKAFESLKNFNVLNDSLYTAQKLKDVEEIATKYETSEKEKKIAEKELALKIRNQWIFGLIALAIIIGLIGFILYKQQVLKNIQQQKDNELQLALEKIESQTKLQEQRLAISRDLHDNIGAQLSFIVSAIDTIKYYISDSNESVTHKLNSIGTFAKETIQELRDTIWAMNKTTISIKDLKSRIANFMEKAKLSHQNIQISLKTDPSIDDNHLFTGLQGLNIFRIIQEATNNAVKYAEATEIKIYISQTIAGIQFEIADNGKGFVEEEIEAGNGLLNMRKRALELGNELSLKSEKEKGTRIKFEV</sequence>
<evidence type="ECO:0000256" key="4">
    <source>
        <dbReference type="ARBA" id="ARBA00022679"/>
    </source>
</evidence>
<dbReference type="Pfam" id="PF02518">
    <property type="entry name" value="HATPase_c"/>
    <property type="match status" value="1"/>
</dbReference>
<dbReference type="AlphaFoldDB" id="A0A6I4ILG3"/>
<gene>
    <name evidence="13" type="ORF">GOQ30_08420</name>
</gene>
<evidence type="ECO:0000256" key="9">
    <source>
        <dbReference type="PROSITE-ProRule" id="PRU00339"/>
    </source>
</evidence>
<evidence type="ECO:0000259" key="12">
    <source>
        <dbReference type="PROSITE" id="PS50109"/>
    </source>
</evidence>
<feature type="coiled-coil region" evidence="10">
    <location>
        <begin position="30"/>
        <end position="57"/>
    </location>
</feature>
<dbReference type="InterPro" id="IPR011990">
    <property type="entry name" value="TPR-like_helical_dom_sf"/>
</dbReference>
<dbReference type="InterPro" id="IPR036890">
    <property type="entry name" value="HATPase_C_sf"/>
</dbReference>
<dbReference type="PANTHER" id="PTHR24421:SF10">
    <property type="entry name" value="NITRATE_NITRITE SENSOR PROTEIN NARQ"/>
    <property type="match status" value="1"/>
</dbReference>
<comment type="caution">
    <text evidence="13">The sequence shown here is derived from an EMBL/GenBank/DDBJ whole genome shotgun (WGS) entry which is preliminary data.</text>
</comment>
<evidence type="ECO:0000256" key="6">
    <source>
        <dbReference type="ARBA" id="ARBA00022777"/>
    </source>
</evidence>
<dbReference type="Gene3D" id="1.20.5.1930">
    <property type="match status" value="1"/>
</dbReference>
<dbReference type="InterPro" id="IPR050482">
    <property type="entry name" value="Sensor_HK_TwoCompSys"/>
</dbReference>
<evidence type="ECO:0000256" key="7">
    <source>
        <dbReference type="ARBA" id="ARBA00022840"/>
    </source>
</evidence>
<proteinExistence type="predicted"/>